<dbReference type="Proteomes" id="UP000694308">
    <property type="component" value="Unassembled WGS sequence"/>
</dbReference>
<evidence type="ECO:0000313" key="3">
    <source>
        <dbReference type="Proteomes" id="UP000694308"/>
    </source>
</evidence>
<dbReference type="AlphaFoldDB" id="A0A949TY17"/>
<feature type="domain" description="PucR C-terminal helix-turn-helix" evidence="1">
    <location>
        <begin position="454"/>
        <end position="509"/>
    </location>
</feature>
<dbReference type="InterPro" id="IPR051448">
    <property type="entry name" value="CdaR-like_regulators"/>
</dbReference>
<dbReference type="PANTHER" id="PTHR33744:SF1">
    <property type="entry name" value="DNA-BINDING TRANSCRIPTIONAL ACTIVATOR ADER"/>
    <property type="match status" value="1"/>
</dbReference>
<proteinExistence type="predicted"/>
<accession>A0A949TY17</accession>
<dbReference type="EMBL" id="JAEEGC010000026">
    <property type="protein sequence ID" value="MBV7272594.1"/>
    <property type="molecule type" value="Genomic_DNA"/>
</dbReference>
<dbReference type="RefSeq" id="WP_218319628.1">
    <property type="nucleotide sequence ID" value="NZ_JAEEGC010000026.1"/>
</dbReference>
<dbReference type="Pfam" id="PF13556">
    <property type="entry name" value="HTH_30"/>
    <property type="match status" value="1"/>
</dbReference>
<dbReference type="PANTHER" id="PTHR33744">
    <property type="entry name" value="CARBOHYDRATE DIACID REGULATOR"/>
    <property type="match status" value="1"/>
</dbReference>
<organism evidence="2 3">
    <name type="scientific">Clostridium thailandense</name>
    <dbReference type="NCBI Taxonomy" id="2794346"/>
    <lineage>
        <taxon>Bacteria</taxon>
        <taxon>Bacillati</taxon>
        <taxon>Bacillota</taxon>
        <taxon>Clostridia</taxon>
        <taxon>Eubacteriales</taxon>
        <taxon>Clostridiaceae</taxon>
        <taxon>Clostridium</taxon>
    </lineage>
</organism>
<comment type="caution">
    <text evidence="2">The sequence shown here is derived from an EMBL/GenBank/DDBJ whole genome shotgun (WGS) entry which is preliminary data.</text>
</comment>
<protein>
    <submittedName>
        <fullName evidence="2">Helix-turn-helix domain-containing protein</fullName>
    </submittedName>
</protein>
<evidence type="ECO:0000259" key="1">
    <source>
        <dbReference type="Pfam" id="PF13556"/>
    </source>
</evidence>
<dbReference type="InterPro" id="IPR025736">
    <property type="entry name" value="PucR_C-HTH_dom"/>
</dbReference>
<sequence>MSVLMSEIVDNLLKYNPDFRIKHDSYVKCCRFLDSDTFKLNSDDIYLGNISDLLPNVSLNKPVNLLLFTDTDLPEYLNNNFMINYILIKQNTSSTKIFNELQDLFSFHETERICTQKLFSALCKGTNIKQLLDTCMEMLGNPLLLIDSFLYLIDYSGFSNGIDEPIWKECIATGHIPSKYINQRNFSLTIRNTIDSDIMWEVGSLNHKQLLVRIRSNNTVIAYLKVLEYNKKITKGDVTLIHSICNILALAIEKSRYSFFIPKSPVETLIINLLKGNLIAETSVEEIENQFKRNLYNNYYILSFYIKGQVPDLTTKLYHMKGLITSFFYCYYTVIYNDHVVTLIDKKKKDEPVIDTTLSDSFIQLLSDNQLTVGISRRFHNIMDISKFHIQSVKAAELGFKLNKENSPYFYNDYAVYHLFDTYSFKENLEEFCDPLILELINRDKEKGTSYALTLYNYIQNNFDVQKTSNLMNVHYNTMKYRLQKIQDILKIDLNNSNTVFHINISFRILELLGYVKLKLH</sequence>
<keyword evidence="3" id="KW-1185">Reference proteome</keyword>
<gene>
    <name evidence="2" type="ORF">I6U48_06635</name>
</gene>
<evidence type="ECO:0000313" key="2">
    <source>
        <dbReference type="EMBL" id="MBV7272594.1"/>
    </source>
</evidence>
<name>A0A949TY17_9CLOT</name>
<reference evidence="2" key="1">
    <citation type="submission" date="2020-12" db="EMBL/GenBank/DDBJ databases">
        <title>Clostridium thailandense sp. nov., a novel acetogenic bacterium isolated from peat land soil in Thailand.</title>
        <authorList>
            <person name="Chaikitkaew S."/>
            <person name="Birkeland N.K."/>
        </authorList>
    </citation>
    <scope>NUCLEOTIDE SEQUENCE</scope>
    <source>
        <strain evidence="2">PL3</strain>
    </source>
</reference>